<dbReference type="Proteomes" id="UP000230002">
    <property type="component" value="Unassembled WGS sequence"/>
</dbReference>
<feature type="region of interest" description="Disordered" evidence="1">
    <location>
        <begin position="1"/>
        <end position="41"/>
    </location>
</feature>
<sequence>MSSNSPEGRRGSQHVDPDNSQPAAEWSPGTSQERLTEQNAGSRPITKLQSHAFHASPHPALRPSIPLVANRNGVAPQVCKAWEGKVASRGGLDGFVFTSPNMDFVPDYPVHKEVINTNEDGRWGLHEYSRWPQPYVDSMMHLACIPRQPALPHLPRVLFKSLHPSSDWTERIELMVKGLGFVYQETRSELAKAANLAIQRFHATKNVRENVQRYGDFLVMLLRQVVDRMTYVASHSRTAIAVAAHVQRLCLELAGLKTYVELVVPRLESTVDFSPTLLPVLGGFVRDLTDAQTWCRLGLPVWLIQPLTQELVIWRVVDPVGLPSGMSDSPCSPPILHKTGSFVFAPNVTGNWLTSMLMSVSKHLGGSHLECMNLASVPKIPHGLPDNKRARIEEGSTQLAMRAAFPIDGEPSSSKVSRRQRRKQAAAERAALNGTSTTDPSASTLSGTRHPSRTFLPSPFCDPAHVWAAALRSASPLPQTCNSALYFYPPPFLLDTVCAKAPVPEGNAHPERARVDEKVARYLHNLVRIREFCRARLFDKTLSSKPLSIGEWRAALWGDYNPQTSVRAGGTTSDARRAKRRLEERNEVGALLHQVGHMDRYSTDIVVSLEGITVAADTVATNPAVRATLLWESHELNFRAELMALDHLLVNTSDWPERFKWEREMLVSGAWGEPSSGLSVLPSLEPDLRQYCWCAPPDEGWEDCQRFLRAFAQVLSRWHGCPEVVLQVRKMDGKMTADQFSEVQRSAVEFYVRSFTRSFLRLPIPPIPFP</sequence>
<evidence type="ECO:0000313" key="3">
    <source>
        <dbReference type="Proteomes" id="UP000230002"/>
    </source>
</evidence>
<keyword evidence="3" id="KW-1185">Reference proteome</keyword>
<reference evidence="2 3" key="1">
    <citation type="journal article" date="2015" name="Sci. Rep.">
        <title>Chromosome-level genome map provides insights into diverse defense mechanisms in the medicinal fungus Ganoderma sinense.</title>
        <authorList>
            <person name="Zhu Y."/>
            <person name="Xu J."/>
            <person name="Sun C."/>
            <person name="Zhou S."/>
            <person name="Xu H."/>
            <person name="Nelson D.R."/>
            <person name="Qian J."/>
            <person name="Song J."/>
            <person name="Luo H."/>
            <person name="Xiang L."/>
            <person name="Li Y."/>
            <person name="Xu Z."/>
            <person name="Ji A."/>
            <person name="Wang L."/>
            <person name="Lu S."/>
            <person name="Hayward A."/>
            <person name="Sun W."/>
            <person name="Li X."/>
            <person name="Schwartz D.C."/>
            <person name="Wang Y."/>
            <person name="Chen S."/>
        </authorList>
    </citation>
    <scope>NUCLEOTIDE SEQUENCE [LARGE SCALE GENOMIC DNA]</scope>
    <source>
        <strain evidence="2 3">ZZ0214-1</strain>
    </source>
</reference>
<protein>
    <submittedName>
        <fullName evidence="2">Uncharacterized protein</fullName>
    </submittedName>
</protein>
<name>A0A2G8S0I5_9APHY</name>
<gene>
    <name evidence="2" type="ORF">GSI_10429</name>
</gene>
<evidence type="ECO:0000256" key="1">
    <source>
        <dbReference type="SAM" id="MobiDB-lite"/>
    </source>
</evidence>
<organism evidence="2 3">
    <name type="scientific">Ganoderma sinense ZZ0214-1</name>
    <dbReference type="NCBI Taxonomy" id="1077348"/>
    <lineage>
        <taxon>Eukaryota</taxon>
        <taxon>Fungi</taxon>
        <taxon>Dikarya</taxon>
        <taxon>Basidiomycota</taxon>
        <taxon>Agaricomycotina</taxon>
        <taxon>Agaricomycetes</taxon>
        <taxon>Polyporales</taxon>
        <taxon>Polyporaceae</taxon>
        <taxon>Ganoderma</taxon>
    </lineage>
</organism>
<accession>A0A2G8S0I5</accession>
<feature type="compositionally biased region" description="Polar residues" evidence="1">
    <location>
        <begin position="433"/>
        <end position="449"/>
    </location>
</feature>
<dbReference type="EMBL" id="AYKW01000034">
    <property type="protein sequence ID" value="PIL27282.1"/>
    <property type="molecule type" value="Genomic_DNA"/>
</dbReference>
<dbReference type="AlphaFoldDB" id="A0A2G8S0I5"/>
<proteinExistence type="predicted"/>
<comment type="caution">
    <text evidence="2">The sequence shown here is derived from an EMBL/GenBank/DDBJ whole genome shotgun (WGS) entry which is preliminary data.</text>
</comment>
<evidence type="ECO:0000313" key="2">
    <source>
        <dbReference type="EMBL" id="PIL27282.1"/>
    </source>
</evidence>
<feature type="region of interest" description="Disordered" evidence="1">
    <location>
        <begin position="402"/>
        <end position="449"/>
    </location>
</feature>
<feature type="compositionally biased region" description="Polar residues" evidence="1">
    <location>
        <begin position="18"/>
        <end position="41"/>
    </location>
</feature>
<dbReference type="OrthoDB" id="2756194at2759"/>
<feature type="compositionally biased region" description="Basic and acidic residues" evidence="1">
    <location>
        <begin position="7"/>
        <end position="17"/>
    </location>
</feature>